<name>A0A923RRI7_9FIRM</name>
<accession>A0A923RRI7</accession>
<keyword evidence="1 4" id="KW-0808">Transferase</keyword>
<reference evidence="4" key="1">
    <citation type="submission" date="2020-08" db="EMBL/GenBank/DDBJ databases">
        <title>Genome public.</title>
        <authorList>
            <person name="Liu C."/>
            <person name="Sun Q."/>
        </authorList>
    </citation>
    <scope>NUCLEOTIDE SEQUENCE</scope>
    <source>
        <strain evidence="4">BX1005</strain>
    </source>
</reference>
<dbReference type="CDD" id="cd02523">
    <property type="entry name" value="PC_cytidylyltransferase"/>
    <property type="match status" value="1"/>
</dbReference>
<dbReference type="EMBL" id="JACOPH010000001">
    <property type="protein sequence ID" value="MBC5712641.1"/>
    <property type="molecule type" value="Genomic_DNA"/>
</dbReference>
<comment type="caution">
    <text evidence="4">The sequence shown here is derived from an EMBL/GenBank/DDBJ whole genome shotgun (WGS) entry which is preliminary data.</text>
</comment>
<organism evidence="4 5">
    <name type="scientific">Roseburia zhanii</name>
    <dbReference type="NCBI Taxonomy" id="2763064"/>
    <lineage>
        <taxon>Bacteria</taxon>
        <taxon>Bacillati</taxon>
        <taxon>Bacillota</taxon>
        <taxon>Clostridia</taxon>
        <taxon>Lachnospirales</taxon>
        <taxon>Lachnospiraceae</taxon>
        <taxon>Roseburia</taxon>
    </lineage>
</organism>
<dbReference type="PANTHER" id="PTHR43584:SF5">
    <property type="entry name" value="PROTEIN LICC"/>
    <property type="match status" value="1"/>
</dbReference>
<protein>
    <submittedName>
        <fullName evidence="4">NTP transferase domain-containing protein</fullName>
    </submittedName>
</protein>
<dbReference type="GO" id="GO:0016779">
    <property type="term" value="F:nucleotidyltransferase activity"/>
    <property type="evidence" value="ECO:0007669"/>
    <property type="project" value="UniProtKB-KW"/>
</dbReference>
<keyword evidence="5" id="KW-1185">Reference proteome</keyword>
<evidence type="ECO:0000256" key="2">
    <source>
        <dbReference type="ARBA" id="ARBA00022695"/>
    </source>
</evidence>
<proteinExistence type="predicted"/>
<sequence>MERKEIAILMAAGLGSRMRPITETIPKPLVPAAGTPFIETVIAALLYRRVDRIYIVVGYLKEQFSYLTEKYQNVVLVENTEYLEKNNISSLYAVRDLLGSSDCFICEADLYLPKKEVLDRKLDTSCYFAKMIKGRSDDWVFDMAKDRMTGIHKYGTDAYNMAGISYWKKEDAKVIKDAILAAYKQKGHEQLYWDEITDRCLKDIYVTVAEVLPEEIVEVDTVEELEALEGRLAQCR</sequence>
<gene>
    <name evidence="4" type="ORF">H8S17_00195</name>
</gene>
<dbReference type="Gene3D" id="3.90.550.10">
    <property type="entry name" value="Spore Coat Polysaccharide Biosynthesis Protein SpsA, Chain A"/>
    <property type="match status" value="1"/>
</dbReference>
<feature type="domain" description="MobA-like NTP transferase" evidence="3">
    <location>
        <begin position="7"/>
        <end position="122"/>
    </location>
</feature>
<dbReference type="InterPro" id="IPR050065">
    <property type="entry name" value="GlmU-like"/>
</dbReference>
<evidence type="ECO:0000313" key="4">
    <source>
        <dbReference type="EMBL" id="MBC5712641.1"/>
    </source>
</evidence>
<dbReference type="SUPFAM" id="SSF53448">
    <property type="entry name" value="Nucleotide-diphospho-sugar transferases"/>
    <property type="match status" value="1"/>
</dbReference>
<dbReference type="RefSeq" id="WP_186865742.1">
    <property type="nucleotide sequence ID" value="NZ_JACOPH010000001.1"/>
</dbReference>
<dbReference type="AlphaFoldDB" id="A0A923RRI7"/>
<dbReference type="PANTHER" id="PTHR43584">
    <property type="entry name" value="NUCLEOTIDYL TRANSFERASE"/>
    <property type="match status" value="1"/>
</dbReference>
<evidence type="ECO:0000256" key="1">
    <source>
        <dbReference type="ARBA" id="ARBA00022679"/>
    </source>
</evidence>
<evidence type="ECO:0000313" key="5">
    <source>
        <dbReference type="Proteomes" id="UP000606720"/>
    </source>
</evidence>
<dbReference type="Proteomes" id="UP000606720">
    <property type="component" value="Unassembled WGS sequence"/>
</dbReference>
<dbReference type="InterPro" id="IPR025877">
    <property type="entry name" value="MobA-like_NTP_Trfase"/>
</dbReference>
<dbReference type="InterPro" id="IPR029044">
    <property type="entry name" value="Nucleotide-diphossugar_trans"/>
</dbReference>
<dbReference type="Pfam" id="PF12804">
    <property type="entry name" value="NTP_transf_3"/>
    <property type="match status" value="1"/>
</dbReference>
<keyword evidence="2" id="KW-0548">Nucleotidyltransferase</keyword>
<evidence type="ECO:0000259" key="3">
    <source>
        <dbReference type="Pfam" id="PF12804"/>
    </source>
</evidence>